<evidence type="ECO:0000256" key="7">
    <source>
        <dbReference type="ARBA" id="ARBA00023177"/>
    </source>
</evidence>
<name>A0ABW4WTY7_9BACT</name>
<evidence type="ECO:0000256" key="3">
    <source>
        <dbReference type="ARBA" id="ARBA00022448"/>
    </source>
</evidence>
<comment type="similarity">
    <text evidence="2 8">Belongs to the ammonia transporter channel (TC 1.A.11.2) family.</text>
</comment>
<feature type="transmembrane region" description="Helical" evidence="8">
    <location>
        <begin position="237"/>
        <end position="264"/>
    </location>
</feature>
<feature type="transmembrane region" description="Helical" evidence="8">
    <location>
        <begin position="296"/>
        <end position="313"/>
    </location>
</feature>
<feature type="domain" description="Ammonium transporter AmtB-like" evidence="9">
    <location>
        <begin position="11"/>
        <end position="403"/>
    </location>
</feature>
<organism evidence="10 11">
    <name type="scientific">Pontibacter silvestris</name>
    <dbReference type="NCBI Taxonomy" id="2305183"/>
    <lineage>
        <taxon>Bacteria</taxon>
        <taxon>Pseudomonadati</taxon>
        <taxon>Bacteroidota</taxon>
        <taxon>Cytophagia</taxon>
        <taxon>Cytophagales</taxon>
        <taxon>Hymenobacteraceae</taxon>
        <taxon>Pontibacter</taxon>
    </lineage>
</organism>
<evidence type="ECO:0000256" key="2">
    <source>
        <dbReference type="ARBA" id="ARBA00005887"/>
    </source>
</evidence>
<evidence type="ECO:0000256" key="1">
    <source>
        <dbReference type="ARBA" id="ARBA00004141"/>
    </source>
</evidence>
<keyword evidence="6 8" id="KW-0472">Membrane</keyword>
<keyword evidence="3 8" id="KW-0813">Transport</keyword>
<feature type="transmembrane region" description="Helical" evidence="8">
    <location>
        <begin position="351"/>
        <end position="376"/>
    </location>
</feature>
<dbReference type="Proteomes" id="UP001597369">
    <property type="component" value="Unassembled WGS sequence"/>
</dbReference>
<feature type="transmembrane region" description="Helical" evidence="8">
    <location>
        <begin position="6"/>
        <end position="28"/>
    </location>
</feature>
<proteinExistence type="inferred from homology"/>
<accession>A0ABW4WTY7</accession>
<evidence type="ECO:0000313" key="10">
    <source>
        <dbReference type="EMBL" id="MFD2066227.1"/>
    </source>
</evidence>
<evidence type="ECO:0000313" key="11">
    <source>
        <dbReference type="Proteomes" id="UP001597369"/>
    </source>
</evidence>
<feature type="transmembrane region" description="Helical" evidence="8">
    <location>
        <begin position="105"/>
        <end position="124"/>
    </location>
</feature>
<evidence type="ECO:0000256" key="5">
    <source>
        <dbReference type="ARBA" id="ARBA00022989"/>
    </source>
</evidence>
<dbReference type="PRINTS" id="PR00342">
    <property type="entry name" value="RHESUSRHD"/>
</dbReference>
<dbReference type="RefSeq" id="WP_229961050.1">
    <property type="nucleotide sequence ID" value="NZ_JAJJWI010000010.1"/>
</dbReference>
<dbReference type="NCBIfam" id="TIGR00836">
    <property type="entry name" value="amt"/>
    <property type="match status" value="1"/>
</dbReference>
<evidence type="ECO:0000256" key="8">
    <source>
        <dbReference type="RuleBase" id="RU362002"/>
    </source>
</evidence>
<dbReference type="PANTHER" id="PTHR11730">
    <property type="entry name" value="AMMONIUM TRANSPORTER"/>
    <property type="match status" value="1"/>
</dbReference>
<evidence type="ECO:0000259" key="9">
    <source>
        <dbReference type="Pfam" id="PF00909"/>
    </source>
</evidence>
<keyword evidence="4 8" id="KW-0812">Transmembrane</keyword>
<dbReference type="Pfam" id="PF00909">
    <property type="entry name" value="Ammonium_transp"/>
    <property type="match status" value="1"/>
</dbReference>
<feature type="transmembrane region" description="Helical" evidence="8">
    <location>
        <begin position="167"/>
        <end position="188"/>
    </location>
</feature>
<dbReference type="InterPro" id="IPR029020">
    <property type="entry name" value="Ammonium/urea_transptr"/>
</dbReference>
<feature type="transmembrane region" description="Helical" evidence="8">
    <location>
        <begin position="131"/>
        <end position="147"/>
    </location>
</feature>
<gene>
    <name evidence="10" type="ORF">ACFSKU_04980</name>
</gene>
<dbReference type="InterPro" id="IPR024041">
    <property type="entry name" value="NH4_transpt_AmtB-like_dom"/>
</dbReference>
<dbReference type="Gene3D" id="1.10.3430.10">
    <property type="entry name" value="Ammonium transporter AmtB like domains"/>
    <property type="match status" value="1"/>
</dbReference>
<feature type="transmembrane region" description="Helical" evidence="8">
    <location>
        <begin position="271"/>
        <end position="290"/>
    </location>
</feature>
<feature type="transmembrane region" description="Helical" evidence="8">
    <location>
        <begin position="208"/>
        <end position="225"/>
    </location>
</feature>
<comment type="caution">
    <text evidence="10">The sequence shown here is derived from an EMBL/GenBank/DDBJ whole genome shotgun (WGS) entry which is preliminary data.</text>
</comment>
<keyword evidence="7 8" id="KW-0924">Ammonia transport</keyword>
<dbReference type="InterPro" id="IPR018047">
    <property type="entry name" value="Ammonium_transpt_CS"/>
</dbReference>
<dbReference type="PROSITE" id="PS01219">
    <property type="entry name" value="AMMONIUM_TRANSP"/>
    <property type="match status" value="1"/>
</dbReference>
<keyword evidence="11" id="KW-1185">Reference proteome</keyword>
<evidence type="ECO:0000256" key="6">
    <source>
        <dbReference type="ARBA" id="ARBA00023136"/>
    </source>
</evidence>
<dbReference type="SUPFAM" id="SSF111352">
    <property type="entry name" value="Ammonium transporter"/>
    <property type="match status" value="1"/>
</dbReference>
<dbReference type="InterPro" id="IPR001905">
    <property type="entry name" value="Ammonium_transpt"/>
</dbReference>
<dbReference type="EMBL" id="JBHUHV010000018">
    <property type="protein sequence ID" value="MFD2066227.1"/>
    <property type="molecule type" value="Genomic_DNA"/>
</dbReference>
<feature type="transmembrane region" description="Helical" evidence="8">
    <location>
        <begin position="49"/>
        <end position="67"/>
    </location>
</feature>
<dbReference type="PANTHER" id="PTHR11730:SF62">
    <property type="entry name" value="AMMONIUM TRANSPORTER SLL1017-RELATED"/>
    <property type="match status" value="1"/>
</dbReference>
<comment type="subcellular location">
    <subcellularLocation>
        <location evidence="8">Cell membrane</location>
        <topology evidence="8">Multi-pass membrane protein</topology>
    </subcellularLocation>
    <subcellularLocation>
        <location evidence="1">Membrane</location>
        <topology evidence="1">Multi-pass membrane protein</topology>
    </subcellularLocation>
</comment>
<protein>
    <recommendedName>
        <fullName evidence="8">Ammonium transporter</fullName>
    </recommendedName>
</protein>
<feature type="transmembrane region" description="Helical" evidence="8">
    <location>
        <begin position="325"/>
        <end position="345"/>
    </location>
</feature>
<reference evidence="11" key="1">
    <citation type="journal article" date="2019" name="Int. J. Syst. Evol. Microbiol.">
        <title>The Global Catalogue of Microorganisms (GCM) 10K type strain sequencing project: providing services to taxonomists for standard genome sequencing and annotation.</title>
        <authorList>
            <consortium name="The Broad Institute Genomics Platform"/>
            <consortium name="The Broad Institute Genome Sequencing Center for Infectious Disease"/>
            <person name="Wu L."/>
            <person name="Ma J."/>
        </authorList>
    </citation>
    <scope>NUCLEOTIDE SEQUENCE [LARGE SCALE GENOMIC DNA]</scope>
    <source>
        <strain evidence="11">JCM 16545</strain>
    </source>
</reference>
<keyword evidence="5 8" id="KW-1133">Transmembrane helix</keyword>
<evidence type="ECO:0000256" key="4">
    <source>
        <dbReference type="ARBA" id="ARBA00022692"/>
    </source>
</evidence>
<dbReference type="InterPro" id="IPR002229">
    <property type="entry name" value="RhesusRHD"/>
</dbReference>
<sequence>MSQEMFVVNNVWMMVSIFLVFVMHLGFATLETGLTRSKNTVNILFKNSMVPPIGLITYTLWGFSMMYPGESFAGSFFGFSGFGVSLPEGGETSAYNEGYTFWTDFLFQGMFAATAATIVSGAVAERMKLESFMIFSVLFVGLCYPIVGMWKWGGGFLNTLAVPFYDFAGSTIVHSVGGWGALAGILLLGPRIGKYVDGKIKPIPGHSIPLATIGVFILWLGWFGFNGGSVLSADPGAVSRVLVMTSLAAAAGAIGGCIVSLFMFRSSDITMVLNGILAGLVGITAGADQMGVTDSVVIGLIAGALVVFGVVIFDRLKIDDPVGALSVHLLCGIWGTLAVGLFGTLAGVDQLISQLIGVGTVGAFSFIFAFVVWYALKMTMGIRVSRKEEVEGLDIHEHSMHAYPDINGSGFDLSQEQEAIIAEESKVKTTVSS</sequence>